<evidence type="ECO:0000313" key="2">
    <source>
        <dbReference type="EMBL" id="GAA3545302.1"/>
    </source>
</evidence>
<protein>
    <submittedName>
        <fullName evidence="2">GNAT family N-acetyltransferase</fullName>
    </submittedName>
</protein>
<organism evidence="2 3">
    <name type="scientific">Nonomuraea rosea</name>
    <dbReference type="NCBI Taxonomy" id="638574"/>
    <lineage>
        <taxon>Bacteria</taxon>
        <taxon>Bacillati</taxon>
        <taxon>Actinomycetota</taxon>
        <taxon>Actinomycetes</taxon>
        <taxon>Streptosporangiales</taxon>
        <taxon>Streptosporangiaceae</taxon>
        <taxon>Nonomuraea</taxon>
    </lineage>
</organism>
<dbReference type="PANTHER" id="PTHR39173">
    <property type="entry name" value="ACETYLTRANSFERASE"/>
    <property type="match status" value="1"/>
</dbReference>
<evidence type="ECO:0000259" key="1">
    <source>
        <dbReference type="PROSITE" id="PS51186"/>
    </source>
</evidence>
<comment type="caution">
    <text evidence="2">The sequence shown here is derived from an EMBL/GenBank/DDBJ whole genome shotgun (WGS) entry which is preliminary data.</text>
</comment>
<sequence length="178" mass="18952">MPDLIAPTARLHAAWLEAHAEWGPGVHEDGFGLLPSDEVDTPDGFAAWVTRLAGESDQATPVAAGQVRCTYRWIVEGDRVLGGIALRHGSNDYVGWAGHIGYGILPSARRRGLATWALGRMLDEARALGMDRVLAVCAAGNVASVKTIEHHGGVLEGIRDTALGPARRYWIELGAPSA</sequence>
<name>A0ABP6W774_9ACTN</name>
<gene>
    <name evidence="2" type="ORF">GCM10022419_026920</name>
</gene>
<reference evidence="3" key="1">
    <citation type="journal article" date="2019" name="Int. J. Syst. Evol. Microbiol.">
        <title>The Global Catalogue of Microorganisms (GCM) 10K type strain sequencing project: providing services to taxonomists for standard genome sequencing and annotation.</title>
        <authorList>
            <consortium name="The Broad Institute Genomics Platform"/>
            <consortium name="The Broad Institute Genome Sequencing Center for Infectious Disease"/>
            <person name="Wu L."/>
            <person name="Ma J."/>
        </authorList>
    </citation>
    <scope>NUCLEOTIDE SEQUENCE [LARGE SCALE GENOMIC DNA]</scope>
    <source>
        <strain evidence="3">JCM 17326</strain>
    </source>
</reference>
<dbReference type="InterPro" id="IPR000182">
    <property type="entry name" value="GNAT_dom"/>
</dbReference>
<evidence type="ECO:0000313" key="3">
    <source>
        <dbReference type="Proteomes" id="UP001500630"/>
    </source>
</evidence>
<dbReference type="PROSITE" id="PS51186">
    <property type="entry name" value="GNAT"/>
    <property type="match status" value="1"/>
</dbReference>
<dbReference type="Proteomes" id="UP001500630">
    <property type="component" value="Unassembled WGS sequence"/>
</dbReference>
<feature type="domain" description="N-acetyltransferase" evidence="1">
    <location>
        <begin position="32"/>
        <end position="174"/>
    </location>
</feature>
<dbReference type="InterPro" id="IPR016181">
    <property type="entry name" value="Acyl_CoA_acyltransferase"/>
</dbReference>
<dbReference type="EMBL" id="BAABDQ010000004">
    <property type="protein sequence ID" value="GAA3545302.1"/>
    <property type="molecule type" value="Genomic_DNA"/>
</dbReference>
<dbReference type="RefSeq" id="WP_345561573.1">
    <property type="nucleotide sequence ID" value="NZ_BAABDQ010000004.1"/>
</dbReference>
<dbReference type="CDD" id="cd04301">
    <property type="entry name" value="NAT_SF"/>
    <property type="match status" value="1"/>
</dbReference>
<dbReference type="PANTHER" id="PTHR39173:SF1">
    <property type="entry name" value="ACETYLTRANSFERASE"/>
    <property type="match status" value="1"/>
</dbReference>
<dbReference type="Gene3D" id="3.40.630.30">
    <property type="match status" value="1"/>
</dbReference>
<dbReference type="Pfam" id="PF13302">
    <property type="entry name" value="Acetyltransf_3"/>
    <property type="match status" value="1"/>
</dbReference>
<accession>A0ABP6W774</accession>
<dbReference type="SUPFAM" id="SSF55729">
    <property type="entry name" value="Acyl-CoA N-acyltransferases (Nat)"/>
    <property type="match status" value="1"/>
</dbReference>
<keyword evidence="3" id="KW-1185">Reference proteome</keyword>
<proteinExistence type="predicted"/>